<reference evidence="4 5" key="1">
    <citation type="submission" date="2016-10" db="EMBL/GenBank/DDBJ databases">
        <authorList>
            <person name="de Groot N.N."/>
        </authorList>
    </citation>
    <scope>NUCLEOTIDE SEQUENCE [LARGE SCALE GENOMIC DNA]</scope>
    <source>
        <strain evidence="4 5">DSM 22789</strain>
    </source>
</reference>
<dbReference type="EMBL" id="FOZZ01000002">
    <property type="protein sequence ID" value="SFS49886.1"/>
    <property type="molecule type" value="Genomic_DNA"/>
</dbReference>
<dbReference type="Pfam" id="PF22680">
    <property type="entry name" value="Glyco_hydro_123_N_2"/>
    <property type="match status" value="1"/>
</dbReference>
<dbReference type="OrthoDB" id="197680at2"/>
<evidence type="ECO:0000259" key="2">
    <source>
        <dbReference type="Pfam" id="PF13320"/>
    </source>
</evidence>
<dbReference type="InterPro" id="IPR053850">
    <property type="entry name" value="Glyco_hydro_123_N_2"/>
</dbReference>
<accession>A0A1I6QBP7</accession>
<gene>
    <name evidence="4" type="ORF">SAMN05660206_102253</name>
</gene>
<dbReference type="AlphaFoldDB" id="A0A1I6QBP7"/>
<evidence type="ECO:0000256" key="1">
    <source>
        <dbReference type="SAM" id="SignalP"/>
    </source>
</evidence>
<keyword evidence="1" id="KW-0732">Signal</keyword>
<evidence type="ECO:0000313" key="4">
    <source>
        <dbReference type="EMBL" id="SFS49886.1"/>
    </source>
</evidence>
<dbReference type="STRING" id="683125.SAMN05660206_102253"/>
<keyword evidence="5" id="KW-1185">Reference proteome</keyword>
<feature type="domain" description="Glycoside hydrolase 123 catalytic" evidence="2">
    <location>
        <begin position="235"/>
        <end position="544"/>
    </location>
</feature>
<organism evidence="4 5">
    <name type="scientific">Sphingobacterium wenxiniae</name>
    <dbReference type="NCBI Taxonomy" id="683125"/>
    <lineage>
        <taxon>Bacteria</taxon>
        <taxon>Pseudomonadati</taxon>
        <taxon>Bacteroidota</taxon>
        <taxon>Sphingobacteriia</taxon>
        <taxon>Sphingobacteriales</taxon>
        <taxon>Sphingobacteriaceae</taxon>
        <taxon>Sphingobacterium</taxon>
    </lineage>
</organism>
<feature type="chain" id="PRO_5011601848" evidence="1">
    <location>
        <begin position="29"/>
        <end position="598"/>
    </location>
</feature>
<dbReference type="RefSeq" id="WP_093363799.1">
    <property type="nucleotide sequence ID" value="NZ_FOZZ01000002.1"/>
</dbReference>
<dbReference type="Proteomes" id="UP000198785">
    <property type="component" value="Unassembled WGS sequence"/>
</dbReference>
<evidence type="ECO:0000259" key="3">
    <source>
        <dbReference type="Pfam" id="PF22680"/>
    </source>
</evidence>
<feature type="signal peptide" evidence="1">
    <location>
        <begin position="1"/>
        <end position="28"/>
    </location>
</feature>
<protein>
    <submittedName>
        <fullName evidence="4">Uncharacterized protein</fullName>
    </submittedName>
</protein>
<evidence type="ECO:0000313" key="5">
    <source>
        <dbReference type="Proteomes" id="UP000198785"/>
    </source>
</evidence>
<dbReference type="Pfam" id="PF13320">
    <property type="entry name" value="GH123_cat"/>
    <property type="match status" value="1"/>
</dbReference>
<name>A0A1I6QBP7_9SPHI</name>
<proteinExistence type="predicted"/>
<dbReference type="InterPro" id="IPR025150">
    <property type="entry name" value="GH123_cat"/>
</dbReference>
<sequence>MVNTTRLHRSFGKLIVLGLLCSSTFATAQIRKQPVAEQFQELADPTADTLSDWSKVSVGLNSSFVTIDKRFPKSIAPNLVKKQTQFVQGWKGERVSAQVLLWSSSVIKQTTVSISPFKGEQGSVLPQDIASARFVRYVMTDEFAGGCGHRKPEDFAASLASDMLDNLKSFDLEANKVRPVWVTIDIPRDAEAGYYTADVTVEGQGQQPQNLTLRLEVIEQVLPEVKNWTYHLDQWQHPSAVAEVLGLEMWSDAHFEAMKPTMKMLADAGQKVITATVNKDPWNVQTFDPYADMITWTKKKNGKWSYDYAVFDRWVQFMMDLGVKKMINCYSIIPWNNEIHYQDEKTGKLVNVVAKPGTPVFEELWTPFLKDFVRHLKTKGWLEITNIAIDERTREEVDGALGLLQKVSPELGVSYADNQKTYQRYPNSNDISIALGHPFSAEDLKDRQERGLNTTFYICCSDAFPNQFTFSDPAESAYLAWYAEAANFDGMLRWAYNSWVENPLQDSRFRTWPAGDTYIVYPHDRSSIRYERLREGVQDYEKIQKVKKQLQEIGDTGNLDLLEKTIQNLNVVYRVDNWNENFNEAKTLLNELSKRLAN</sequence>
<feature type="domain" description="Glycoside hydrolase 123 N-terminal" evidence="3">
    <location>
        <begin position="64"/>
        <end position="202"/>
    </location>
</feature>